<feature type="transmembrane region" description="Helical" evidence="5">
    <location>
        <begin position="183"/>
        <end position="203"/>
    </location>
</feature>
<comment type="subcellular location">
    <subcellularLocation>
        <location evidence="1">Membrane</location>
        <topology evidence="1">Multi-pass membrane protein</topology>
    </subcellularLocation>
</comment>
<accession>A0A7W1XV86</accession>
<dbReference type="RefSeq" id="WP_181742389.1">
    <property type="nucleotide sequence ID" value="NZ_JACEOL010000091.1"/>
</dbReference>
<dbReference type="GO" id="GO:0016020">
    <property type="term" value="C:membrane"/>
    <property type="evidence" value="ECO:0007669"/>
    <property type="project" value="UniProtKB-SubCell"/>
</dbReference>
<proteinExistence type="predicted"/>
<keyword evidence="7" id="KW-0436">Ligase</keyword>
<evidence type="ECO:0000256" key="1">
    <source>
        <dbReference type="ARBA" id="ARBA00004141"/>
    </source>
</evidence>
<evidence type="ECO:0000259" key="6">
    <source>
        <dbReference type="Pfam" id="PF04932"/>
    </source>
</evidence>
<dbReference type="PANTHER" id="PTHR37422:SF23">
    <property type="entry name" value="TEICHURONIC ACID BIOSYNTHESIS PROTEIN TUAE"/>
    <property type="match status" value="1"/>
</dbReference>
<evidence type="ECO:0000313" key="7">
    <source>
        <dbReference type="EMBL" id="MBA4603918.1"/>
    </source>
</evidence>
<dbReference type="PANTHER" id="PTHR37422">
    <property type="entry name" value="TEICHURONIC ACID BIOSYNTHESIS PROTEIN TUAE"/>
    <property type="match status" value="1"/>
</dbReference>
<reference evidence="7 8" key="1">
    <citation type="submission" date="2020-07" db="EMBL/GenBank/DDBJ databases">
        <title>Thermoactinomyces phylogeny.</title>
        <authorList>
            <person name="Dunlap C."/>
        </authorList>
    </citation>
    <scope>NUCLEOTIDE SEQUENCE [LARGE SCALE GENOMIC DNA]</scope>
    <source>
        <strain evidence="7 8">AMNI-1</strain>
    </source>
</reference>
<keyword evidence="3 5" id="KW-1133">Transmembrane helix</keyword>
<dbReference type="GO" id="GO:0016874">
    <property type="term" value="F:ligase activity"/>
    <property type="evidence" value="ECO:0007669"/>
    <property type="project" value="UniProtKB-KW"/>
</dbReference>
<dbReference type="InterPro" id="IPR007016">
    <property type="entry name" value="O-antigen_ligase-rel_domated"/>
</dbReference>
<organism evidence="7 8">
    <name type="scientific">Thermoactinomyces mirandus</name>
    <dbReference type="NCBI Taxonomy" id="2756294"/>
    <lineage>
        <taxon>Bacteria</taxon>
        <taxon>Bacillati</taxon>
        <taxon>Bacillota</taxon>
        <taxon>Bacilli</taxon>
        <taxon>Bacillales</taxon>
        <taxon>Thermoactinomycetaceae</taxon>
        <taxon>Thermoactinomyces</taxon>
    </lineage>
</organism>
<dbReference type="EMBL" id="JACEOL010000091">
    <property type="protein sequence ID" value="MBA4603918.1"/>
    <property type="molecule type" value="Genomic_DNA"/>
</dbReference>
<evidence type="ECO:0000256" key="3">
    <source>
        <dbReference type="ARBA" id="ARBA00022989"/>
    </source>
</evidence>
<dbReference type="InterPro" id="IPR051533">
    <property type="entry name" value="WaaL-like"/>
</dbReference>
<feature type="transmembrane region" description="Helical" evidence="5">
    <location>
        <begin position="105"/>
        <end position="126"/>
    </location>
</feature>
<feature type="transmembrane region" description="Helical" evidence="5">
    <location>
        <begin position="417"/>
        <end position="435"/>
    </location>
</feature>
<feature type="transmembrane region" description="Helical" evidence="5">
    <location>
        <begin position="441"/>
        <end position="459"/>
    </location>
</feature>
<sequence length="479" mass="54493">MSKLLFPKQKRLERLFYIMIAFSLIGPTLGIQITDNFNLTFFRITFLLLSAGIVLQFVWGKEYSRLKKNLEMTAIYQVRWYAVFFLFWFAYGVLALAWAPSVAYGIRYLFLLGMMLSLAIAFPFFLRTTQSFWQMEKILLGVFSAIIYFAFIESVTFIHLPSSRAFGDKLNATVTSVFTNQNDLATCITIALPFLITAMFMLNLKSRNNWFIYITGIFSIYALLATGSRSNTFFALPLALLVLIAGVPFVIRREKLTRKNIGKALIAALAAILIATSMSTIFLSEEARETIKVKLASTFSFLADLNKTTWDVEEMDPEDFEGTQESATDRKFLILNGLNYLKDSNFMGIGPGNIEFLNKKLDVVKAKNMHNWWVEILVNFGVIVFVLYMALYFWLLWRLWKLASLKYGASAHLVIRWGAFATLSSLIGFFVGGMAPSSSVHFTPFWITYGIGLALVGLGEMQKKKQEKNREQQELASSE</sequence>
<keyword evidence="4 5" id="KW-0472">Membrane</keyword>
<dbReference type="AlphaFoldDB" id="A0A7W1XV86"/>
<name>A0A7W1XV86_9BACL</name>
<feature type="transmembrane region" description="Helical" evidence="5">
    <location>
        <begin position="376"/>
        <end position="397"/>
    </location>
</feature>
<feature type="transmembrane region" description="Helical" evidence="5">
    <location>
        <begin position="210"/>
        <end position="227"/>
    </location>
</feature>
<protein>
    <submittedName>
        <fullName evidence="7">O-antigen ligase family protein</fullName>
    </submittedName>
</protein>
<evidence type="ECO:0000256" key="4">
    <source>
        <dbReference type="ARBA" id="ARBA00023136"/>
    </source>
</evidence>
<feature type="transmembrane region" description="Helical" evidence="5">
    <location>
        <begin position="264"/>
        <end position="283"/>
    </location>
</feature>
<keyword evidence="8" id="KW-1185">Reference proteome</keyword>
<dbReference type="Pfam" id="PF04932">
    <property type="entry name" value="Wzy_C"/>
    <property type="match status" value="1"/>
</dbReference>
<keyword evidence="2 5" id="KW-0812">Transmembrane</keyword>
<evidence type="ECO:0000256" key="5">
    <source>
        <dbReference type="SAM" id="Phobius"/>
    </source>
</evidence>
<feature type="transmembrane region" description="Helical" evidence="5">
    <location>
        <begin position="138"/>
        <end position="160"/>
    </location>
</feature>
<feature type="transmembrane region" description="Helical" evidence="5">
    <location>
        <begin position="15"/>
        <end position="34"/>
    </location>
</feature>
<dbReference type="Proteomes" id="UP000538292">
    <property type="component" value="Unassembled WGS sequence"/>
</dbReference>
<feature type="transmembrane region" description="Helical" evidence="5">
    <location>
        <begin position="233"/>
        <end position="252"/>
    </location>
</feature>
<evidence type="ECO:0000313" key="8">
    <source>
        <dbReference type="Proteomes" id="UP000538292"/>
    </source>
</evidence>
<comment type="caution">
    <text evidence="7">The sequence shown here is derived from an EMBL/GenBank/DDBJ whole genome shotgun (WGS) entry which is preliminary data.</text>
</comment>
<gene>
    <name evidence="7" type="ORF">H2C83_16850</name>
</gene>
<evidence type="ECO:0000256" key="2">
    <source>
        <dbReference type="ARBA" id="ARBA00022692"/>
    </source>
</evidence>
<feature type="domain" description="O-antigen ligase-related" evidence="6">
    <location>
        <begin position="217"/>
        <end position="389"/>
    </location>
</feature>
<feature type="transmembrane region" description="Helical" evidence="5">
    <location>
        <begin position="80"/>
        <end position="99"/>
    </location>
</feature>
<feature type="transmembrane region" description="Helical" evidence="5">
    <location>
        <begin position="40"/>
        <end position="59"/>
    </location>
</feature>